<protein>
    <submittedName>
        <fullName evidence="1">Uncharacterized protein</fullName>
    </submittedName>
</protein>
<dbReference type="RefSeq" id="WP_250424459.1">
    <property type="nucleotide sequence ID" value="NZ_JAJKBJ010000036.1"/>
</dbReference>
<name>A0A9X2D583_9GAMM</name>
<evidence type="ECO:0000313" key="1">
    <source>
        <dbReference type="EMBL" id="MCL9685722.1"/>
    </source>
</evidence>
<keyword evidence="2" id="KW-1185">Reference proteome</keyword>
<dbReference type="AlphaFoldDB" id="A0A9X2D583"/>
<gene>
    <name evidence="1" type="ORF">LOX96_16595</name>
</gene>
<reference evidence="1" key="1">
    <citation type="submission" date="2021-11" db="EMBL/GenBank/DDBJ databases">
        <title>Legionella maioricencis sp. nov., a new species isolated from hot water samples in Mallorca.</title>
        <authorList>
            <person name="Crespi S."/>
            <person name="Drasar V."/>
            <person name="Salva-Serra F."/>
            <person name="Jaen-Luchoro D."/>
            <person name="Pineiro-Iglesias B."/>
            <person name="Aliaga F."/>
            <person name="Fernandez-Juarez V."/>
            <person name="Coll G."/>
            <person name="Moore E.R.B."/>
            <person name="Bennasar-Figueras A."/>
        </authorList>
    </citation>
    <scope>NUCLEOTIDE SEQUENCE</scope>
    <source>
        <strain evidence="1">HCPI-6</strain>
    </source>
</reference>
<dbReference type="EMBL" id="JAJKBJ010000036">
    <property type="protein sequence ID" value="MCL9685722.1"/>
    <property type="molecule type" value="Genomic_DNA"/>
</dbReference>
<comment type="caution">
    <text evidence="1">The sequence shown here is derived from an EMBL/GenBank/DDBJ whole genome shotgun (WGS) entry which is preliminary data.</text>
</comment>
<accession>A0A9X2D583</accession>
<evidence type="ECO:0000313" key="2">
    <source>
        <dbReference type="Proteomes" id="UP001139721"/>
    </source>
</evidence>
<proteinExistence type="predicted"/>
<organism evidence="1 2">
    <name type="scientific">Legionella maioricensis</name>
    <dbReference type="NCBI Taxonomy" id="2896528"/>
    <lineage>
        <taxon>Bacteria</taxon>
        <taxon>Pseudomonadati</taxon>
        <taxon>Pseudomonadota</taxon>
        <taxon>Gammaproteobacteria</taxon>
        <taxon>Legionellales</taxon>
        <taxon>Legionellaceae</taxon>
        <taxon>Legionella</taxon>
    </lineage>
</organism>
<dbReference type="Proteomes" id="UP001139721">
    <property type="component" value="Unassembled WGS sequence"/>
</dbReference>
<sequence length="87" mass="9729">MSASSNTDSYDNSQMRFTWNPTKTVLTINGTSINTGTNENIIYTSISEASLTLNNDQLVMNIQAKFFNNLDSMDDTFNGNCIFLKTQ</sequence>